<dbReference type="Proteomes" id="UP000323506">
    <property type="component" value="Chromosome A07"/>
</dbReference>
<dbReference type="PANTHER" id="PTHR33917:SF2">
    <property type="entry name" value="PROTEIN EXECUTER 2, CHLOROPLASTIC"/>
    <property type="match status" value="1"/>
</dbReference>
<keyword evidence="3" id="KW-1185">Reference proteome</keyword>
<sequence>MVIEQAESYTSVLKFQLEDAIDKEDFEEAAKLKLAIAEVSSKDSVAEIMSQLKMKSGTMMLHGCLDLQEMDWPLCWCIWPLWN</sequence>
<organism evidence="2 3">
    <name type="scientific">Gossypium darwinii</name>
    <name type="common">Darwin's cotton</name>
    <name type="synonym">Gossypium barbadense var. darwinii</name>
    <dbReference type="NCBI Taxonomy" id="34276"/>
    <lineage>
        <taxon>Eukaryota</taxon>
        <taxon>Viridiplantae</taxon>
        <taxon>Streptophyta</taxon>
        <taxon>Embryophyta</taxon>
        <taxon>Tracheophyta</taxon>
        <taxon>Spermatophyta</taxon>
        <taxon>Magnoliopsida</taxon>
        <taxon>eudicotyledons</taxon>
        <taxon>Gunneridae</taxon>
        <taxon>Pentapetalae</taxon>
        <taxon>rosids</taxon>
        <taxon>malvids</taxon>
        <taxon>Malvales</taxon>
        <taxon>Malvaceae</taxon>
        <taxon>Malvoideae</taxon>
        <taxon>Gossypium</taxon>
    </lineage>
</organism>
<dbReference type="EMBL" id="CM017694">
    <property type="protein sequence ID" value="TYH09392.1"/>
    <property type="molecule type" value="Genomic_DNA"/>
</dbReference>
<protein>
    <recommendedName>
        <fullName evidence="1">UVR domain-containing protein</fullName>
    </recommendedName>
</protein>
<gene>
    <name evidence="2" type="ORF">ES288_A07G092200v1</name>
</gene>
<dbReference type="GO" id="GO:0010343">
    <property type="term" value="P:singlet oxygen-mediated programmed cell death"/>
    <property type="evidence" value="ECO:0007669"/>
    <property type="project" value="InterPro"/>
</dbReference>
<proteinExistence type="predicted"/>
<dbReference type="Pfam" id="PF02151">
    <property type="entry name" value="UVR"/>
    <property type="match status" value="1"/>
</dbReference>
<name>A0A5D2FUY7_GOSDA</name>
<evidence type="ECO:0000259" key="1">
    <source>
        <dbReference type="Pfam" id="PF02151"/>
    </source>
</evidence>
<evidence type="ECO:0000313" key="2">
    <source>
        <dbReference type="EMBL" id="TYH09392.1"/>
    </source>
</evidence>
<dbReference type="AlphaFoldDB" id="A0A5D2FUY7"/>
<feature type="domain" description="UVR" evidence="1">
    <location>
        <begin position="12"/>
        <end position="38"/>
    </location>
</feature>
<reference evidence="2 3" key="1">
    <citation type="submission" date="2019-06" db="EMBL/GenBank/DDBJ databases">
        <title>WGS assembly of Gossypium darwinii.</title>
        <authorList>
            <person name="Chen Z.J."/>
            <person name="Sreedasyam A."/>
            <person name="Ando A."/>
            <person name="Song Q."/>
            <person name="De L."/>
            <person name="Hulse-Kemp A."/>
            <person name="Ding M."/>
            <person name="Ye W."/>
            <person name="Kirkbride R."/>
            <person name="Jenkins J."/>
            <person name="Plott C."/>
            <person name="Lovell J."/>
            <person name="Lin Y.-M."/>
            <person name="Vaughn R."/>
            <person name="Liu B."/>
            <person name="Li W."/>
            <person name="Simpson S."/>
            <person name="Scheffler B."/>
            <person name="Saski C."/>
            <person name="Grover C."/>
            <person name="Hu G."/>
            <person name="Conover J."/>
            <person name="Carlson J."/>
            <person name="Shu S."/>
            <person name="Boston L."/>
            <person name="Williams M."/>
            <person name="Peterson D."/>
            <person name="Mcgee K."/>
            <person name="Jones D."/>
            <person name="Wendel J."/>
            <person name="Stelly D."/>
            <person name="Grimwood J."/>
            <person name="Schmutz J."/>
        </authorList>
    </citation>
    <scope>NUCLEOTIDE SEQUENCE [LARGE SCALE GENOMIC DNA]</scope>
    <source>
        <strain evidence="2">1808015.09</strain>
    </source>
</reference>
<dbReference type="InterPro" id="IPR001943">
    <property type="entry name" value="UVR_dom"/>
</dbReference>
<dbReference type="InterPro" id="IPR044680">
    <property type="entry name" value="EX1/2"/>
</dbReference>
<evidence type="ECO:0000313" key="3">
    <source>
        <dbReference type="Proteomes" id="UP000323506"/>
    </source>
</evidence>
<accession>A0A5D2FUY7</accession>
<dbReference type="PANTHER" id="PTHR33917">
    <property type="entry name" value="PROTEIN EXECUTER 1, CHLOROPLASTIC"/>
    <property type="match status" value="1"/>
</dbReference>
<dbReference type="GO" id="GO:0042651">
    <property type="term" value="C:thylakoid membrane"/>
    <property type="evidence" value="ECO:0007669"/>
    <property type="project" value="TreeGrafter"/>
</dbReference>